<proteinExistence type="predicted"/>
<dbReference type="Proteomes" id="UP000029120">
    <property type="component" value="Unassembled WGS sequence"/>
</dbReference>
<gene>
    <name evidence="2" type="ORF">AALP_AAs48252U000900</name>
</gene>
<dbReference type="Gramene" id="KFK21960">
    <property type="protein sequence ID" value="KFK21960"/>
    <property type="gene ID" value="AALP_AAs48252U000900"/>
</dbReference>
<keyword evidence="1" id="KW-1133">Transmembrane helix</keyword>
<reference evidence="3" key="1">
    <citation type="journal article" date="2015" name="Nat. Plants">
        <title>Genome expansion of Arabis alpina linked with retrotransposition and reduced symmetric DNA methylation.</title>
        <authorList>
            <person name="Willing E.M."/>
            <person name="Rawat V."/>
            <person name="Mandakova T."/>
            <person name="Maumus F."/>
            <person name="James G.V."/>
            <person name="Nordstroem K.J."/>
            <person name="Becker C."/>
            <person name="Warthmann N."/>
            <person name="Chica C."/>
            <person name="Szarzynska B."/>
            <person name="Zytnicki M."/>
            <person name="Albani M.C."/>
            <person name="Kiefer C."/>
            <person name="Bergonzi S."/>
            <person name="Castaings L."/>
            <person name="Mateos J.L."/>
            <person name="Berns M.C."/>
            <person name="Bujdoso N."/>
            <person name="Piofczyk T."/>
            <person name="de Lorenzo L."/>
            <person name="Barrero-Sicilia C."/>
            <person name="Mateos I."/>
            <person name="Piednoel M."/>
            <person name="Hagmann J."/>
            <person name="Chen-Min-Tao R."/>
            <person name="Iglesias-Fernandez R."/>
            <person name="Schuster S.C."/>
            <person name="Alonso-Blanco C."/>
            <person name="Roudier F."/>
            <person name="Carbonero P."/>
            <person name="Paz-Ares J."/>
            <person name="Davis S.J."/>
            <person name="Pecinka A."/>
            <person name="Quesneville H."/>
            <person name="Colot V."/>
            <person name="Lysak M.A."/>
            <person name="Weigel D."/>
            <person name="Coupland G."/>
            <person name="Schneeberger K."/>
        </authorList>
    </citation>
    <scope>NUCLEOTIDE SEQUENCE [LARGE SCALE GENOMIC DNA]</scope>
    <source>
        <strain evidence="3">cv. Pajares</strain>
    </source>
</reference>
<evidence type="ECO:0000313" key="3">
    <source>
        <dbReference type="Proteomes" id="UP000029120"/>
    </source>
</evidence>
<organism evidence="2 3">
    <name type="scientific">Arabis alpina</name>
    <name type="common">Alpine rock-cress</name>
    <dbReference type="NCBI Taxonomy" id="50452"/>
    <lineage>
        <taxon>Eukaryota</taxon>
        <taxon>Viridiplantae</taxon>
        <taxon>Streptophyta</taxon>
        <taxon>Embryophyta</taxon>
        <taxon>Tracheophyta</taxon>
        <taxon>Spermatophyta</taxon>
        <taxon>Magnoliopsida</taxon>
        <taxon>eudicotyledons</taxon>
        <taxon>Gunneridae</taxon>
        <taxon>Pentapetalae</taxon>
        <taxon>rosids</taxon>
        <taxon>malvids</taxon>
        <taxon>Brassicales</taxon>
        <taxon>Brassicaceae</taxon>
        <taxon>Arabideae</taxon>
        <taxon>Arabis</taxon>
    </lineage>
</organism>
<keyword evidence="1" id="KW-0812">Transmembrane</keyword>
<sequence length="79" mass="8268">MILGLSGSLVVCFCRSSPCSFVRLCSTPAASGFGAGLGFSLVFWVVVGLLPLWVSLVRIFNGLALGLATLQVFISLLAF</sequence>
<keyword evidence="1" id="KW-0472">Membrane</keyword>
<dbReference type="EMBL" id="KL994151">
    <property type="protein sequence ID" value="KFK21960.1"/>
    <property type="molecule type" value="Genomic_DNA"/>
</dbReference>
<evidence type="ECO:0000313" key="2">
    <source>
        <dbReference type="EMBL" id="KFK21960.1"/>
    </source>
</evidence>
<feature type="transmembrane region" description="Helical" evidence="1">
    <location>
        <begin position="59"/>
        <end position="78"/>
    </location>
</feature>
<feature type="transmembrane region" description="Helical" evidence="1">
    <location>
        <begin position="31"/>
        <end position="52"/>
    </location>
</feature>
<keyword evidence="3" id="KW-1185">Reference proteome</keyword>
<accession>A0A087FWF8</accession>
<name>A0A087FWF8_ARAAL</name>
<protein>
    <submittedName>
        <fullName evidence="2">Uncharacterized protein</fullName>
    </submittedName>
</protein>
<evidence type="ECO:0000256" key="1">
    <source>
        <dbReference type="SAM" id="Phobius"/>
    </source>
</evidence>
<dbReference type="AlphaFoldDB" id="A0A087FWF8"/>